<dbReference type="SUPFAM" id="SSF56112">
    <property type="entry name" value="Protein kinase-like (PK-like)"/>
    <property type="match status" value="1"/>
</dbReference>
<dbReference type="EC" id="2.7.11.1" evidence="3"/>
<dbReference type="PROSITE" id="PS51450">
    <property type="entry name" value="LRR"/>
    <property type="match status" value="1"/>
</dbReference>
<keyword evidence="5" id="KW-0433">Leucine-rich repeat</keyword>
<dbReference type="InterPro" id="IPR000719">
    <property type="entry name" value="Prot_kinase_dom"/>
</dbReference>
<evidence type="ECO:0000256" key="5">
    <source>
        <dbReference type="ARBA" id="ARBA00022614"/>
    </source>
</evidence>
<dbReference type="AlphaFoldDB" id="A0ABD1NXR4"/>
<dbReference type="Pfam" id="PF00069">
    <property type="entry name" value="Pkinase"/>
    <property type="match status" value="1"/>
</dbReference>
<evidence type="ECO:0000259" key="19">
    <source>
        <dbReference type="PROSITE" id="PS50011"/>
    </source>
</evidence>
<dbReference type="SUPFAM" id="SSF52047">
    <property type="entry name" value="RNI-like"/>
    <property type="match status" value="1"/>
</dbReference>
<evidence type="ECO:0000256" key="11">
    <source>
        <dbReference type="ARBA" id="ARBA00022777"/>
    </source>
</evidence>
<dbReference type="InterPro" id="IPR001611">
    <property type="entry name" value="Leu-rich_rpt"/>
</dbReference>
<name>A0ABD1NXR4_9LAMI</name>
<dbReference type="InterPro" id="IPR011009">
    <property type="entry name" value="Kinase-like_dom_sf"/>
</dbReference>
<keyword evidence="7 17" id="KW-0812">Transmembrane</keyword>
<dbReference type="Gene3D" id="3.80.10.10">
    <property type="entry name" value="Ribonuclease Inhibitor"/>
    <property type="match status" value="4"/>
</dbReference>
<dbReference type="Pfam" id="PF08263">
    <property type="entry name" value="LRRNT_2"/>
    <property type="match status" value="1"/>
</dbReference>
<dbReference type="FunFam" id="3.80.10.10:FF:001670">
    <property type="entry name" value="Putative leucine-rich repeat receptor-like protein kinase family protein"/>
    <property type="match status" value="1"/>
</dbReference>
<dbReference type="PROSITE" id="PS00107">
    <property type="entry name" value="PROTEIN_KINASE_ATP"/>
    <property type="match status" value="1"/>
</dbReference>
<evidence type="ECO:0000256" key="18">
    <source>
        <dbReference type="SAM" id="SignalP"/>
    </source>
</evidence>
<evidence type="ECO:0000256" key="9">
    <source>
        <dbReference type="ARBA" id="ARBA00022737"/>
    </source>
</evidence>
<dbReference type="PROSITE" id="PS00108">
    <property type="entry name" value="PROTEIN_KINASE_ST"/>
    <property type="match status" value="1"/>
</dbReference>
<evidence type="ECO:0000256" key="10">
    <source>
        <dbReference type="ARBA" id="ARBA00022741"/>
    </source>
</evidence>
<sequence length="1012" mass="112172">MSKTTLPSLHFFTILFFFTLPFHGNAQNVTAQEQTILLQLKNYLSNPPYISHWIPSSDHCTWPEITCTNGRVTKLEIINANITKTIPTFICELKNLSYIDLHLNLIPESFPAVLYNCSNLEYLDLSQNKLVGRIPDDISRLSSRLQVLNLSLNNFTGDIPASIGSFPQLKSLQLFSNLFNGSIPPEIGNLSNLEELNLNLNPFLPQPIPSSFTKLKKLRNLWMYITNLIGEIPESIGNLTALESLDLSENGLSGSIPNSLFLLKNLTFVYLFKNRLSGSIPRTVEALNLEVIDLSNNTLMGTIPDDYENLTKLTGLALFFNQLSGKVPIGIGRLPSLIDVGLFSNNLTGELPPDFGLYSSLRTFQVSANHFVGALPKNLCANKVLRGVVVFDNNLTGELPESLGDCDSLEVVRFYGNRFSGNIPGGLWTSLNLTTLMLSDNLFTGQLPDVVGPNLSLIDMHNNQFSGEIPAGISSWENLRVFEASNNLLTGKIPQELTVLPLLSSILLDGNLFSGNLPSTIISWKSLTTLNLSRNQLSGEIPAAIGFLPDLVYLDLSANNFSGPIPSEIGRLRPSSLNLSSNQLSGRIPGEFENAVFDGSFRNNPRLCANNPALGLSSCQAGPPRKSNKLSSHLIAAVSSISAVAFLVVFVYTIFIVRTNRRRKRNLESTWKLTSFQRLNFTESTILSGLTENNIIGRGGSGTVFQIPINRYGAYVAVKRIWNNVKLDYKLEKEFLSEVQILGTIRHYNIVKLLCCISSQNSKLLVYEYMESRSLDRWLCGKNRPSTISGSVHHVVLDWPKRLQIAIGVAQGLSYLHHDCSPSIIHRDVKSSNILLDSEFNAKIADFGLARMLIKHGEPDTMSSVAGSPGYIAPEYAYTRRVNEKIDVYSFGVVLLELVTGREAHDGDERLSLAEWAWRHIQEGKPPVDAMDEDIKEPSYLDEISSVFKLGIVCTGKLPSSRPTMKEVLQILLRYSHSSLHGGQRMNKNEYDVVPLLQNSKPGRTLEPDDSV</sequence>
<evidence type="ECO:0000313" key="21">
    <source>
        <dbReference type="Proteomes" id="UP001604336"/>
    </source>
</evidence>
<evidence type="ECO:0000256" key="13">
    <source>
        <dbReference type="ARBA" id="ARBA00022989"/>
    </source>
</evidence>
<accession>A0ABD1NXR4</accession>
<evidence type="ECO:0000256" key="6">
    <source>
        <dbReference type="ARBA" id="ARBA00022679"/>
    </source>
</evidence>
<evidence type="ECO:0000256" key="16">
    <source>
        <dbReference type="PROSITE-ProRule" id="PRU10141"/>
    </source>
</evidence>
<evidence type="ECO:0000256" key="17">
    <source>
        <dbReference type="SAM" id="Phobius"/>
    </source>
</evidence>
<keyword evidence="13 17" id="KW-1133">Transmembrane helix</keyword>
<dbReference type="GO" id="GO:0005524">
    <property type="term" value="F:ATP binding"/>
    <property type="evidence" value="ECO:0007669"/>
    <property type="project" value="UniProtKB-UniRule"/>
</dbReference>
<organism evidence="20 21">
    <name type="scientific">Abeliophyllum distichum</name>
    <dbReference type="NCBI Taxonomy" id="126358"/>
    <lineage>
        <taxon>Eukaryota</taxon>
        <taxon>Viridiplantae</taxon>
        <taxon>Streptophyta</taxon>
        <taxon>Embryophyta</taxon>
        <taxon>Tracheophyta</taxon>
        <taxon>Spermatophyta</taxon>
        <taxon>Magnoliopsida</taxon>
        <taxon>eudicotyledons</taxon>
        <taxon>Gunneridae</taxon>
        <taxon>Pentapetalae</taxon>
        <taxon>asterids</taxon>
        <taxon>lamiids</taxon>
        <taxon>Lamiales</taxon>
        <taxon>Oleaceae</taxon>
        <taxon>Forsythieae</taxon>
        <taxon>Abeliophyllum</taxon>
    </lineage>
</organism>
<dbReference type="SMART" id="SM00220">
    <property type="entry name" value="S_TKc"/>
    <property type="match status" value="1"/>
</dbReference>
<keyword evidence="6" id="KW-0808">Transferase</keyword>
<dbReference type="InterPro" id="IPR013210">
    <property type="entry name" value="LRR_N_plant-typ"/>
</dbReference>
<dbReference type="PROSITE" id="PS50011">
    <property type="entry name" value="PROTEIN_KINASE_DOM"/>
    <property type="match status" value="1"/>
</dbReference>
<keyword evidence="14 17" id="KW-0472">Membrane</keyword>
<evidence type="ECO:0000313" key="20">
    <source>
        <dbReference type="EMBL" id="KAL2456415.1"/>
    </source>
</evidence>
<evidence type="ECO:0000256" key="2">
    <source>
        <dbReference type="ARBA" id="ARBA00008684"/>
    </source>
</evidence>
<keyword evidence="21" id="KW-1185">Reference proteome</keyword>
<dbReference type="GO" id="GO:0009791">
    <property type="term" value="P:post-embryonic development"/>
    <property type="evidence" value="ECO:0007669"/>
    <property type="project" value="UniProtKB-ARBA"/>
</dbReference>
<keyword evidence="10 16" id="KW-0547">Nucleotide-binding</keyword>
<dbReference type="Pfam" id="PF00560">
    <property type="entry name" value="LRR_1"/>
    <property type="match status" value="6"/>
</dbReference>
<feature type="domain" description="Protein kinase" evidence="19">
    <location>
        <begin position="690"/>
        <end position="980"/>
    </location>
</feature>
<comment type="caution">
    <text evidence="20">The sequence shown here is derived from an EMBL/GenBank/DDBJ whole genome shotgun (WGS) entry which is preliminary data.</text>
</comment>
<keyword evidence="9" id="KW-0677">Repeat</keyword>
<evidence type="ECO:0000256" key="3">
    <source>
        <dbReference type="ARBA" id="ARBA00012513"/>
    </source>
</evidence>
<keyword evidence="12 16" id="KW-0067">ATP-binding</keyword>
<evidence type="ECO:0000256" key="15">
    <source>
        <dbReference type="ARBA" id="ARBA00023180"/>
    </source>
</evidence>
<dbReference type="EMBL" id="JBFOLK010000114">
    <property type="protein sequence ID" value="KAL2456415.1"/>
    <property type="molecule type" value="Genomic_DNA"/>
</dbReference>
<feature type="signal peptide" evidence="18">
    <location>
        <begin position="1"/>
        <end position="26"/>
    </location>
</feature>
<evidence type="ECO:0000256" key="8">
    <source>
        <dbReference type="ARBA" id="ARBA00022729"/>
    </source>
</evidence>
<dbReference type="Pfam" id="PF13855">
    <property type="entry name" value="LRR_8"/>
    <property type="match status" value="1"/>
</dbReference>
<feature type="binding site" evidence="16">
    <location>
        <position position="719"/>
    </location>
    <ligand>
        <name>ATP</name>
        <dbReference type="ChEBI" id="CHEBI:30616"/>
    </ligand>
</feature>
<dbReference type="InterPro" id="IPR017441">
    <property type="entry name" value="Protein_kinase_ATP_BS"/>
</dbReference>
<dbReference type="PANTHER" id="PTHR45974:SF274">
    <property type="entry name" value="PROTEIN KINASE DOMAIN-CONTAINING PROTEIN"/>
    <property type="match status" value="1"/>
</dbReference>
<dbReference type="CDD" id="cd14066">
    <property type="entry name" value="STKc_IRAK"/>
    <property type="match status" value="1"/>
</dbReference>
<dbReference type="FunFam" id="1.10.510.10:FF:000714">
    <property type="entry name" value="Kinase family with leucine-rich repeat domain-containing protein"/>
    <property type="match status" value="1"/>
</dbReference>
<dbReference type="GO" id="GO:0004674">
    <property type="term" value="F:protein serine/threonine kinase activity"/>
    <property type="evidence" value="ECO:0007669"/>
    <property type="project" value="UniProtKB-KW"/>
</dbReference>
<dbReference type="Pfam" id="PF12799">
    <property type="entry name" value="LRR_4"/>
    <property type="match status" value="1"/>
</dbReference>
<evidence type="ECO:0000256" key="14">
    <source>
        <dbReference type="ARBA" id="ARBA00023136"/>
    </source>
</evidence>
<dbReference type="InterPro" id="IPR025875">
    <property type="entry name" value="Leu-rich_rpt_4"/>
</dbReference>
<evidence type="ECO:0000256" key="1">
    <source>
        <dbReference type="ARBA" id="ARBA00004479"/>
    </source>
</evidence>
<dbReference type="FunFam" id="3.80.10.10:FF:000233">
    <property type="entry name" value="Leucine-rich repeat receptor-like protein kinase TDR"/>
    <property type="match status" value="1"/>
</dbReference>
<dbReference type="PANTHER" id="PTHR45974">
    <property type="entry name" value="RECEPTOR-LIKE PROTEIN 55"/>
    <property type="match status" value="1"/>
</dbReference>
<proteinExistence type="inferred from homology"/>
<reference evidence="21" key="1">
    <citation type="submission" date="2024-07" db="EMBL/GenBank/DDBJ databases">
        <title>Two chromosome-level genome assemblies of Korean endemic species Abeliophyllum distichum and Forsythia ovata (Oleaceae).</title>
        <authorList>
            <person name="Jang H."/>
        </authorList>
    </citation>
    <scope>NUCLEOTIDE SEQUENCE [LARGE SCALE GENOMIC DNA]</scope>
</reference>
<comment type="subcellular location">
    <subcellularLocation>
        <location evidence="1">Membrane</location>
        <topology evidence="1">Single-pass type I membrane protein</topology>
    </subcellularLocation>
</comment>
<dbReference type="FunFam" id="3.30.200.20:FF:000512">
    <property type="entry name" value="Receptor-like protein kinase HSL1"/>
    <property type="match status" value="1"/>
</dbReference>
<comment type="similarity">
    <text evidence="2">Belongs to the protein kinase superfamily. Ser/Thr protein kinase family.</text>
</comment>
<feature type="chain" id="PRO_5044864568" description="non-specific serine/threonine protein kinase" evidence="18">
    <location>
        <begin position="27"/>
        <end position="1012"/>
    </location>
</feature>
<protein>
    <recommendedName>
        <fullName evidence="3">non-specific serine/threonine protein kinase</fullName>
        <ecNumber evidence="3">2.7.11.1</ecNumber>
    </recommendedName>
</protein>
<dbReference type="SMART" id="SM00369">
    <property type="entry name" value="LRR_TYP"/>
    <property type="match status" value="6"/>
</dbReference>
<dbReference type="Gene3D" id="1.10.510.10">
    <property type="entry name" value="Transferase(Phosphotransferase) domain 1"/>
    <property type="match status" value="1"/>
</dbReference>
<dbReference type="FunFam" id="3.80.10.10:FF:000077">
    <property type="entry name" value="LRR receptor-like serine/threonine-protein kinase ERL1"/>
    <property type="match status" value="1"/>
</dbReference>
<feature type="transmembrane region" description="Helical" evidence="17">
    <location>
        <begin position="634"/>
        <end position="657"/>
    </location>
</feature>
<keyword evidence="11 20" id="KW-0418">Kinase</keyword>
<evidence type="ECO:0000256" key="12">
    <source>
        <dbReference type="ARBA" id="ARBA00022840"/>
    </source>
</evidence>
<dbReference type="GO" id="GO:0016020">
    <property type="term" value="C:membrane"/>
    <property type="evidence" value="ECO:0007669"/>
    <property type="project" value="UniProtKB-SubCell"/>
</dbReference>
<keyword evidence="15" id="KW-0325">Glycoprotein</keyword>
<dbReference type="InterPro" id="IPR003591">
    <property type="entry name" value="Leu-rich_rpt_typical-subtyp"/>
</dbReference>
<keyword evidence="8 18" id="KW-0732">Signal</keyword>
<dbReference type="Proteomes" id="UP001604336">
    <property type="component" value="Unassembled WGS sequence"/>
</dbReference>
<dbReference type="SUPFAM" id="SSF52058">
    <property type="entry name" value="L domain-like"/>
    <property type="match status" value="1"/>
</dbReference>
<keyword evidence="4" id="KW-0723">Serine/threonine-protein kinase</keyword>
<evidence type="ECO:0000256" key="7">
    <source>
        <dbReference type="ARBA" id="ARBA00022692"/>
    </source>
</evidence>
<dbReference type="InterPro" id="IPR008271">
    <property type="entry name" value="Ser/Thr_kinase_AS"/>
</dbReference>
<dbReference type="GO" id="GO:0051707">
    <property type="term" value="P:response to other organism"/>
    <property type="evidence" value="ECO:0007669"/>
    <property type="project" value="UniProtKB-ARBA"/>
</dbReference>
<dbReference type="GO" id="GO:0006952">
    <property type="term" value="P:defense response"/>
    <property type="evidence" value="ECO:0007669"/>
    <property type="project" value="UniProtKB-ARBA"/>
</dbReference>
<dbReference type="Gene3D" id="3.30.200.20">
    <property type="entry name" value="Phosphorylase Kinase, domain 1"/>
    <property type="match status" value="1"/>
</dbReference>
<evidence type="ECO:0000256" key="4">
    <source>
        <dbReference type="ARBA" id="ARBA00022527"/>
    </source>
</evidence>
<dbReference type="InterPro" id="IPR032675">
    <property type="entry name" value="LRR_dom_sf"/>
</dbReference>
<gene>
    <name evidence="20" type="ORF">Adt_46804</name>
</gene>